<accession>A0A0A3Z1D3</accession>
<dbReference type="Gene3D" id="3.30.420.40">
    <property type="match status" value="2"/>
</dbReference>
<comment type="caution">
    <text evidence="7">The sequence shown here is derived from an EMBL/GenBank/DDBJ whole genome shotgun (WGS) entry which is preliminary data.</text>
</comment>
<protein>
    <recommendedName>
        <fullName evidence="9">Carbohydrate kinase</fullName>
    </recommendedName>
</protein>
<dbReference type="InterPro" id="IPR018485">
    <property type="entry name" value="FGGY_C"/>
</dbReference>
<evidence type="ECO:0000256" key="2">
    <source>
        <dbReference type="ARBA" id="ARBA00022679"/>
    </source>
</evidence>
<dbReference type="PANTHER" id="PTHR43095">
    <property type="entry name" value="SUGAR KINASE"/>
    <property type="match status" value="1"/>
</dbReference>
<dbReference type="InterPro" id="IPR000577">
    <property type="entry name" value="Carb_kinase_FGGY"/>
</dbReference>
<evidence type="ECO:0000256" key="1">
    <source>
        <dbReference type="ARBA" id="ARBA00009156"/>
    </source>
</evidence>
<dbReference type="Pfam" id="PF02782">
    <property type="entry name" value="FGGY_C"/>
    <property type="match status" value="1"/>
</dbReference>
<evidence type="ECO:0000259" key="5">
    <source>
        <dbReference type="Pfam" id="PF00370"/>
    </source>
</evidence>
<organism evidence="7 8">
    <name type="scientific">Erwinia typographi</name>
    <dbReference type="NCBI Taxonomy" id="371042"/>
    <lineage>
        <taxon>Bacteria</taxon>
        <taxon>Pseudomonadati</taxon>
        <taxon>Pseudomonadota</taxon>
        <taxon>Gammaproteobacteria</taxon>
        <taxon>Enterobacterales</taxon>
        <taxon>Erwiniaceae</taxon>
        <taxon>Erwinia</taxon>
    </lineage>
</organism>
<reference evidence="7 8" key="1">
    <citation type="submission" date="2014-10" db="EMBL/GenBank/DDBJ databases">
        <title>Genome sequence of Erwinia typographi M043b.</title>
        <authorList>
            <person name="Chan K.-G."/>
            <person name="Tan W.-S."/>
        </authorList>
    </citation>
    <scope>NUCLEOTIDE SEQUENCE [LARGE SCALE GENOMIC DNA]</scope>
    <source>
        <strain evidence="7 8">M043b</strain>
    </source>
</reference>
<dbReference type="PROSITE" id="PS00445">
    <property type="entry name" value="FGGY_KINASES_2"/>
    <property type="match status" value="1"/>
</dbReference>
<dbReference type="GO" id="GO:0016773">
    <property type="term" value="F:phosphotransferase activity, alcohol group as acceptor"/>
    <property type="evidence" value="ECO:0007669"/>
    <property type="project" value="InterPro"/>
</dbReference>
<sequence length="531" mass="58820">MFAIPRGRFDFFFIKYETFHFLGLLENKAKIMKSSVVLTLDIGTTSSKLVLIDKLGHKLFSDKASYPLYFPSPGHVEQDPWEIWRKICEMLARLFSEAGQTYCIEAVAISSQISAHFLVAADGEPLTRVISWMDSRASQEAKELVETFSRTELHDELGMDMLVGPAFIAPKLKWLARHEPAQLSRAHHLVQLKEYVIWQLTGVWRSDLTSLKGIVNQRTQVLSAKLLKWAGVSAQIIPPHDNPWAVAGTLTPAAAANLNLPEGIPVILGWNDLNAAIMGTIGIPRTCCGFDITGTSEHIGIVSSESLNAAPEGINCLPFVDDVSLSYGVTSSGGQALQWYMENIAVSKNYVDIERHVNRVPAGAEKLIFLPYINGERNPWWNPNAQGVFFGMRAHHNKDHMTRAVLEGVGFALKASAVRLETLPEQFVVSGGASALDIWNQIKADILGVPFCKLNTTEAGCLGVAILAAYALGWYDSLATASENMIRTAKVFMPNEANHAMYNRKFEIYLSLYDALRDVFDANIHQLEEAE</sequence>
<dbReference type="EMBL" id="JRUQ01000039">
    <property type="protein sequence ID" value="KGT92902.1"/>
    <property type="molecule type" value="Genomic_DNA"/>
</dbReference>
<evidence type="ECO:0000259" key="6">
    <source>
        <dbReference type="Pfam" id="PF02782"/>
    </source>
</evidence>
<keyword evidence="2 4" id="KW-0808">Transferase</keyword>
<dbReference type="STRING" id="371042.NG99_13295"/>
<keyword evidence="3 4" id="KW-0418">Kinase</keyword>
<proteinExistence type="inferred from homology"/>
<dbReference type="Pfam" id="PF00370">
    <property type="entry name" value="FGGY_N"/>
    <property type="match status" value="1"/>
</dbReference>
<evidence type="ECO:0008006" key="9">
    <source>
        <dbReference type="Google" id="ProtNLM"/>
    </source>
</evidence>
<evidence type="ECO:0000256" key="3">
    <source>
        <dbReference type="ARBA" id="ARBA00022777"/>
    </source>
</evidence>
<dbReference type="InterPro" id="IPR043129">
    <property type="entry name" value="ATPase_NBD"/>
</dbReference>
<dbReference type="SUPFAM" id="SSF53067">
    <property type="entry name" value="Actin-like ATPase domain"/>
    <property type="match status" value="2"/>
</dbReference>
<dbReference type="Proteomes" id="UP000030351">
    <property type="component" value="Unassembled WGS sequence"/>
</dbReference>
<dbReference type="GO" id="GO:0016301">
    <property type="term" value="F:kinase activity"/>
    <property type="evidence" value="ECO:0007669"/>
    <property type="project" value="UniProtKB-KW"/>
</dbReference>
<feature type="domain" description="Carbohydrate kinase FGGY N-terminal" evidence="5">
    <location>
        <begin position="37"/>
        <end position="279"/>
    </location>
</feature>
<gene>
    <name evidence="7" type="ORF">NG99_13295</name>
</gene>
<name>A0A0A3Z1D3_9GAMM</name>
<dbReference type="CDD" id="cd07783">
    <property type="entry name" value="ASKHA_NBD_FGGY_SePSK_AtXK1-like"/>
    <property type="match status" value="1"/>
</dbReference>
<evidence type="ECO:0000313" key="7">
    <source>
        <dbReference type="EMBL" id="KGT92902.1"/>
    </source>
</evidence>
<dbReference type="AlphaFoldDB" id="A0A0A3Z1D3"/>
<dbReference type="InterPro" id="IPR018484">
    <property type="entry name" value="FGGY_N"/>
</dbReference>
<dbReference type="PIRSF" id="PIRSF000538">
    <property type="entry name" value="GlpK"/>
    <property type="match status" value="1"/>
</dbReference>
<evidence type="ECO:0000313" key="8">
    <source>
        <dbReference type="Proteomes" id="UP000030351"/>
    </source>
</evidence>
<dbReference type="GO" id="GO:0005975">
    <property type="term" value="P:carbohydrate metabolic process"/>
    <property type="evidence" value="ECO:0007669"/>
    <property type="project" value="InterPro"/>
</dbReference>
<comment type="similarity">
    <text evidence="1 4">Belongs to the FGGY kinase family.</text>
</comment>
<evidence type="ECO:0000256" key="4">
    <source>
        <dbReference type="RuleBase" id="RU003733"/>
    </source>
</evidence>
<keyword evidence="8" id="KW-1185">Reference proteome</keyword>
<feature type="domain" description="Carbohydrate kinase FGGY C-terminal" evidence="6">
    <location>
        <begin position="293"/>
        <end position="472"/>
    </location>
</feature>
<dbReference type="InterPro" id="IPR050406">
    <property type="entry name" value="FGGY_Carb_Kinase"/>
</dbReference>
<dbReference type="eggNOG" id="COG1070">
    <property type="taxonomic scope" value="Bacteria"/>
</dbReference>
<dbReference type="InterPro" id="IPR018483">
    <property type="entry name" value="Carb_kinase_FGGY_CS"/>
</dbReference>